<dbReference type="PANTHER" id="PTHR36766:SF40">
    <property type="entry name" value="DISEASE RESISTANCE PROTEIN RGA3"/>
    <property type="match status" value="1"/>
</dbReference>
<feature type="compositionally biased region" description="Polar residues" evidence="2">
    <location>
        <begin position="645"/>
        <end position="665"/>
    </location>
</feature>
<feature type="compositionally biased region" description="Basic and acidic residues" evidence="2">
    <location>
        <begin position="614"/>
        <end position="632"/>
    </location>
</feature>
<evidence type="ECO:0000313" key="4">
    <source>
        <dbReference type="Proteomes" id="UP000594261"/>
    </source>
</evidence>
<feature type="region of interest" description="Disordered" evidence="2">
    <location>
        <begin position="221"/>
        <end position="768"/>
    </location>
</feature>
<sequence>MICIVSPSWVGHKNPLPSMRFQTTFKIYIYAFLLEQCEGAALAIARNHNTLREVELHLNALNLTGASFSFYKKNQQWVSSSDLIDEGLNRQGRPHTLVLPGDNIYWAWWCCVTTTASSPSMCFLCSKLGLFEFSLFFFSGLLRLGPTLGVELDHHGMTRYPIVIAKVGKPFIFEINPPAFASLYDTSTSKTVPSLEPITSPILLSYSLMAVSKVVIDAPETQGRGRSEEGTNLEITKASVTEGTKVEQTEANVEDPLPSPFSEGKSSSPSTQNATTASFPTTEGVTVSKAVIDAPETQGRGGSEEGTSLEKKKASVTEGTKVEQKEVNVEDPLPSPFPEGKSSLPSTQNATTASFPTTEGFTVSKAVIDAPETQGRGGSEEGTSLEIKKASVTEGTKVEQKEVNVEDPLPSPFPEGKSSSPSTQNATTASFPTTEGFTVSKAVIDAPETQGRGGSEEGTSLEIKKASVTEGTKVEQKEVNVEDPLPSPFPEGKSSSPSTQNATTASFPTTEGFTVSKAVIDAPETQGRGGSEEGTSLEIKKASVTEGTKVEQKEVNVEDPLPSPFPEGKSSSPSTQNATTASFPTTEGFTVSKAVIDAPETQGRGGSEEGTSLEIKKASVTEGTKVEQKEVNVEDPLPSPFPEGKSSSPSTQNATTASFPTTEGFTVSKAVIDAPETQGRGGSEEGTSLEIKKASVTEGTKVEQKEVNVEDPLPSPFPEGKSSSPSTQNATTASFPTTEGFTVSKAVIDAPETQGRGGSEEGTSLEIKKASVIEGTKVEQMEVNVEDPLPSPFSEGKSSSPSTQNATTASFPTTKGVTDPIAEKESEKSNLRASRLVEIILSTTFNKKLKEISEAEESRDSAEDDVLSDTWSNSSFESMKVSEISELMALPTPLHSLKIEGCDDLTSIPESVIKNPSLQHLYIINCCSLESFPLEGMVLKILYIRNCKKLDFPLATENIKLCKLEDLSVGSSCDSLKDLSLHLFPELRSLSIWDCAELQKLSMPQNSQRELTSLEALEIRDCPNLENFPTGGLPTPNLKSIWFSNCKSLKKLPDQLSTLECLKSMFINDCPELETLSEQVLPSKLSLLRINFCNKLIPQTEWGLHGLASLCLLEIEGGCKNVESFPVEGLLPSNLSSLRISKLSDLEKLDNAGLKKLESLKTLEISCCDKLQFLPEDGFPSSLSFLCIKECPLLTPKLHNKNREDWSKIAHISCIEIDEEVIS</sequence>
<dbReference type="Proteomes" id="UP000594261">
    <property type="component" value="Chromosome 4"/>
</dbReference>
<feature type="compositionally biased region" description="Low complexity" evidence="2">
    <location>
        <begin position="792"/>
        <end position="802"/>
    </location>
</feature>
<feature type="region of interest" description="Disordered" evidence="2">
    <location>
        <begin position="786"/>
        <end position="828"/>
    </location>
</feature>
<dbReference type="InterPro" id="IPR032675">
    <property type="entry name" value="LRR_dom_sf"/>
</dbReference>
<feature type="compositionally biased region" description="Basic and acidic residues" evidence="2">
    <location>
        <begin position="386"/>
        <end position="404"/>
    </location>
</feature>
<name>A0A7N2LC23_QUELO</name>
<feature type="compositionally biased region" description="Polar residues" evidence="2">
    <location>
        <begin position="417"/>
        <end position="437"/>
    </location>
</feature>
<dbReference type="Gene3D" id="3.80.10.10">
    <property type="entry name" value="Ribonuclease Inhibitor"/>
    <property type="match status" value="2"/>
</dbReference>
<keyword evidence="1" id="KW-0611">Plant defense</keyword>
<dbReference type="EMBL" id="LRBV02000004">
    <property type="status" value="NOT_ANNOTATED_CDS"/>
    <property type="molecule type" value="Genomic_DNA"/>
</dbReference>
<feature type="compositionally biased region" description="Polar residues" evidence="2">
    <location>
        <begin position="271"/>
        <end position="285"/>
    </location>
</feature>
<evidence type="ECO:0000256" key="2">
    <source>
        <dbReference type="SAM" id="MobiDB-lite"/>
    </source>
</evidence>
<feature type="compositionally biased region" description="Polar residues" evidence="2">
    <location>
        <begin position="721"/>
        <end position="741"/>
    </location>
</feature>
<dbReference type="Gramene" id="QL04p011039:mrna">
    <property type="protein sequence ID" value="QL04p011039:mrna"/>
    <property type="gene ID" value="QL04p011039"/>
</dbReference>
<evidence type="ECO:0000256" key="1">
    <source>
        <dbReference type="ARBA" id="ARBA00022821"/>
    </source>
</evidence>
<dbReference type="AlphaFoldDB" id="A0A7N2LC23"/>
<dbReference type="SUPFAM" id="SSF52058">
    <property type="entry name" value="L domain-like"/>
    <property type="match status" value="1"/>
</dbReference>
<reference evidence="3" key="2">
    <citation type="submission" date="2021-01" db="UniProtKB">
        <authorList>
            <consortium name="EnsemblPlants"/>
        </authorList>
    </citation>
    <scope>IDENTIFICATION</scope>
</reference>
<feature type="compositionally biased region" description="Polar residues" evidence="2">
    <location>
        <begin position="803"/>
        <end position="816"/>
    </location>
</feature>
<feature type="compositionally biased region" description="Basic and acidic residues" evidence="2">
    <location>
        <begin position="690"/>
        <end position="708"/>
    </location>
</feature>
<protein>
    <submittedName>
        <fullName evidence="3">Uncharacterized protein</fullName>
    </submittedName>
</protein>
<dbReference type="EnsemblPlants" id="QL04p011039:mrna">
    <property type="protein sequence ID" value="QL04p011039:mrna"/>
    <property type="gene ID" value="QL04p011039"/>
</dbReference>
<keyword evidence="4" id="KW-1185">Reference proteome</keyword>
<feature type="compositionally biased region" description="Polar residues" evidence="2">
    <location>
        <begin position="493"/>
        <end position="513"/>
    </location>
</feature>
<dbReference type="InParanoid" id="A0A7N2LC23"/>
<feature type="compositionally biased region" description="Basic and acidic residues" evidence="2">
    <location>
        <begin position="462"/>
        <end position="480"/>
    </location>
</feature>
<feature type="compositionally biased region" description="Polar residues" evidence="2">
    <location>
        <begin position="569"/>
        <end position="589"/>
    </location>
</feature>
<reference evidence="3 4" key="1">
    <citation type="journal article" date="2016" name="G3 (Bethesda)">
        <title>First Draft Assembly and Annotation of the Genome of a California Endemic Oak Quercus lobata Nee (Fagaceae).</title>
        <authorList>
            <person name="Sork V.L."/>
            <person name="Fitz-Gibbon S.T."/>
            <person name="Puiu D."/>
            <person name="Crepeau M."/>
            <person name="Gugger P.F."/>
            <person name="Sherman R."/>
            <person name="Stevens K."/>
            <person name="Langley C.H."/>
            <person name="Pellegrini M."/>
            <person name="Salzberg S.L."/>
        </authorList>
    </citation>
    <scope>NUCLEOTIDE SEQUENCE [LARGE SCALE GENOMIC DNA]</scope>
    <source>
        <strain evidence="3 4">cv. SW786</strain>
    </source>
</reference>
<evidence type="ECO:0000313" key="3">
    <source>
        <dbReference type="EnsemblPlants" id="QL04p011039:mrna"/>
    </source>
</evidence>
<accession>A0A7N2LC23</accession>
<feature type="compositionally biased region" description="Basic and acidic residues" evidence="2">
    <location>
        <begin position="308"/>
        <end position="328"/>
    </location>
</feature>
<proteinExistence type="predicted"/>
<dbReference type="PANTHER" id="PTHR36766">
    <property type="entry name" value="PLANT BROAD-SPECTRUM MILDEW RESISTANCE PROTEIN RPW8"/>
    <property type="match status" value="1"/>
</dbReference>
<feature type="compositionally biased region" description="Basic and acidic residues" evidence="2">
    <location>
        <begin position="538"/>
        <end position="556"/>
    </location>
</feature>
<dbReference type="GO" id="GO:0006952">
    <property type="term" value="P:defense response"/>
    <property type="evidence" value="ECO:0007669"/>
    <property type="project" value="UniProtKB-KW"/>
</dbReference>
<feature type="compositionally biased region" description="Low complexity" evidence="2">
    <location>
        <begin position="260"/>
        <end position="270"/>
    </location>
</feature>
<feature type="compositionally biased region" description="Polar residues" evidence="2">
    <location>
        <begin position="343"/>
        <end position="361"/>
    </location>
</feature>
<organism evidence="3 4">
    <name type="scientific">Quercus lobata</name>
    <name type="common">Valley oak</name>
    <dbReference type="NCBI Taxonomy" id="97700"/>
    <lineage>
        <taxon>Eukaryota</taxon>
        <taxon>Viridiplantae</taxon>
        <taxon>Streptophyta</taxon>
        <taxon>Embryophyta</taxon>
        <taxon>Tracheophyta</taxon>
        <taxon>Spermatophyta</taxon>
        <taxon>Magnoliopsida</taxon>
        <taxon>eudicotyledons</taxon>
        <taxon>Gunneridae</taxon>
        <taxon>Pentapetalae</taxon>
        <taxon>rosids</taxon>
        <taxon>fabids</taxon>
        <taxon>Fagales</taxon>
        <taxon>Fagaceae</taxon>
        <taxon>Quercus</taxon>
    </lineage>
</organism>